<dbReference type="InterPro" id="IPR038186">
    <property type="entry name" value="CHAD_dom_sf"/>
</dbReference>
<accession>A0A2A9D399</accession>
<dbReference type="Gene3D" id="2.40.320.10">
    <property type="entry name" value="Hypothetical Protein Pfu-838710-001"/>
    <property type="match status" value="1"/>
</dbReference>
<dbReference type="InterPro" id="IPR033469">
    <property type="entry name" value="CYTH-like_dom_sf"/>
</dbReference>
<sequence>MTDTPLHPAVHLEREVKVQLPNDADLAPRLHALLESDGSARELRFRAGSDLDLTAVYVDTRDARLARWGVTLRRRTGGPDTGWQLKLPASLEPSAARSGVSERLELHAPLEAPVPESDLEGTAADVLARVGGVPLALGEITAALLRDADLVPMGLVRTHRRRWEVTRSLPDGGAEAVAELVQDSVTAWDSRGVLTEAFREVEVEALTDDDGVPLPGSRKALKRLTRAFAELGATPSASGKGARALGEVATGPADVVVHEVTPDSPAREVLAAAIATHVRALLLADVGVRRGEREAVHRFRVSERRLRSVLRTWAPLLEAQWCEHLVAELVWIGGEFGPARDGQVQRDLLGADLERLEETVAWPQAAGEIRDALAARESRGLERGLRAMRSARYTALLHALVAAAAAPALDDDTAQAAQSDGGVLVPLVEDRVSQLRSALRDLDADSGEGWHRARIRAKGARYAVDVLVQAGVSRARKPARRLARITDALGDVQDDAVGLEALRELAGEVTSTQAGFLLGLLDAVVRTRAKRHRARVLARCGAWRRELRRRLL</sequence>
<dbReference type="SMART" id="SM00880">
    <property type="entry name" value="CHAD"/>
    <property type="match status" value="1"/>
</dbReference>
<dbReference type="OrthoDB" id="9777271at2"/>
<dbReference type="Pfam" id="PF01928">
    <property type="entry name" value="CYTH"/>
    <property type="match status" value="1"/>
</dbReference>
<comment type="caution">
    <text evidence="3">The sequence shown here is derived from an EMBL/GenBank/DDBJ whole genome shotgun (WGS) entry which is preliminary data.</text>
</comment>
<dbReference type="AlphaFoldDB" id="A0A2A9D399"/>
<reference evidence="3 4" key="1">
    <citation type="submission" date="2017-10" db="EMBL/GenBank/DDBJ databases">
        <title>Sequencing the genomes of 1000 actinobacteria strains.</title>
        <authorList>
            <person name="Klenk H.-P."/>
        </authorList>
    </citation>
    <scope>NUCLEOTIDE SEQUENCE [LARGE SCALE GENOMIC DNA]</scope>
    <source>
        <strain evidence="3 4">DSM 21801</strain>
    </source>
</reference>
<dbReference type="EMBL" id="PDJD01000001">
    <property type="protein sequence ID" value="PFG20816.1"/>
    <property type="molecule type" value="Genomic_DNA"/>
</dbReference>
<dbReference type="InterPro" id="IPR007899">
    <property type="entry name" value="CHAD_dom"/>
</dbReference>
<dbReference type="SMART" id="SM01118">
    <property type="entry name" value="CYTH"/>
    <property type="match status" value="1"/>
</dbReference>
<dbReference type="PROSITE" id="PS51708">
    <property type="entry name" value="CHAD"/>
    <property type="match status" value="1"/>
</dbReference>
<dbReference type="Gene3D" id="1.40.20.10">
    <property type="entry name" value="CHAD domain"/>
    <property type="match status" value="1"/>
</dbReference>
<dbReference type="Pfam" id="PF05235">
    <property type="entry name" value="CHAD"/>
    <property type="match status" value="1"/>
</dbReference>
<name>A0A2A9D399_9MICO</name>
<dbReference type="Proteomes" id="UP000224915">
    <property type="component" value="Unassembled WGS sequence"/>
</dbReference>
<dbReference type="SUPFAM" id="SSF55154">
    <property type="entry name" value="CYTH-like phosphatases"/>
    <property type="match status" value="1"/>
</dbReference>
<dbReference type="PANTHER" id="PTHR39339:SF1">
    <property type="entry name" value="CHAD DOMAIN-CONTAINING PROTEIN"/>
    <property type="match status" value="1"/>
</dbReference>
<feature type="domain" description="CHAD" evidence="2">
    <location>
        <begin position="263"/>
        <end position="549"/>
    </location>
</feature>
<proteinExistence type="predicted"/>
<dbReference type="RefSeq" id="WP_098469740.1">
    <property type="nucleotide sequence ID" value="NZ_PDJD01000001.1"/>
</dbReference>
<evidence type="ECO:0000313" key="3">
    <source>
        <dbReference type="EMBL" id="PFG20816.1"/>
    </source>
</evidence>
<organism evidence="3 4">
    <name type="scientific">Serinibacter salmoneus</name>
    <dbReference type="NCBI Taxonomy" id="556530"/>
    <lineage>
        <taxon>Bacteria</taxon>
        <taxon>Bacillati</taxon>
        <taxon>Actinomycetota</taxon>
        <taxon>Actinomycetes</taxon>
        <taxon>Micrococcales</taxon>
        <taxon>Beutenbergiaceae</taxon>
        <taxon>Serinibacter</taxon>
    </lineage>
</organism>
<evidence type="ECO:0000259" key="2">
    <source>
        <dbReference type="PROSITE" id="PS51708"/>
    </source>
</evidence>
<feature type="domain" description="CYTH" evidence="1">
    <location>
        <begin position="11"/>
        <end position="251"/>
    </location>
</feature>
<dbReference type="PROSITE" id="PS51707">
    <property type="entry name" value="CYTH"/>
    <property type="match status" value="1"/>
</dbReference>
<dbReference type="CDD" id="cd07374">
    <property type="entry name" value="CYTH-like_Pase"/>
    <property type="match status" value="1"/>
</dbReference>
<protein>
    <submittedName>
        <fullName evidence="3">CHAD domain-containing protein</fullName>
    </submittedName>
</protein>
<evidence type="ECO:0000313" key="4">
    <source>
        <dbReference type="Proteomes" id="UP000224915"/>
    </source>
</evidence>
<dbReference type="InterPro" id="IPR023577">
    <property type="entry name" value="CYTH_domain"/>
</dbReference>
<keyword evidence="4" id="KW-1185">Reference proteome</keyword>
<evidence type="ECO:0000259" key="1">
    <source>
        <dbReference type="PROSITE" id="PS51707"/>
    </source>
</evidence>
<gene>
    <name evidence="3" type="ORF">ATL40_2431</name>
</gene>
<dbReference type="PANTHER" id="PTHR39339">
    <property type="entry name" value="SLR1444 PROTEIN"/>
    <property type="match status" value="1"/>
</dbReference>